<reference evidence="1 2" key="1">
    <citation type="submission" date="2020-02" db="EMBL/GenBank/DDBJ databases">
        <authorList>
            <person name="Ferguson B K."/>
        </authorList>
    </citation>
    <scope>NUCLEOTIDE SEQUENCE [LARGE SCALE GENOMIC DNA]</scope>
</reference>
<dbReference type="EMBL" id="CADCXV010000469">
    <property type="protein sequence ID" value="CAB0030393.1"/>
    <property type="molecule type" value="Genomic_DNA"/>
</dbReference>
<keyword evidence="2" id="KW-1185">Reference proteome</keyword>
<organism evidence="1 2">
    <name type="scientific">Trichogramma brassicae</name>
    <dbReference type="NCBI Taxonomy" id="86971"/>
    <lineage>
        <taxon>Eukaryota</taxon>
        <taxon>Metazoa</taxon>
        <taxon>Ecdysozoa</taxon>
        <taxon>Arthropoda</taxon>
        <taxon>Hexapoda</taxon>
        <taxon>Insecta</taxon>
        <taxon>Pterygota</taxon>
        <taxon>Neoptera</taxon>
        <taxon>Endopterygota</taxon>
        <taxon>Hymenoptera</taxon>
        <taxon>Apocrita</taxon>
        <taxon>Proctotrupomorpha</taxon>
        <taxon>Chalcidoidea</taxon>
        <taxon>Trichogrammatidae</taxon>
        <taxon>Trichogramma</taxon>
    </lineage>
</organism>
<evidence type="ECO:0000313" key="2">
    <source>
        <dbReference type="Proteomes" id="UP000479190"/>
    </source>
</evidence>
<protein>
    <submittedName>
        <fullName evidence="1">Uncharacterized protein</fullName>
    </submittedName>
</protein>
<dbReference type="AlphaFoldDB" id="A0A6H5HXC3"/>
<gene>
    <name evidence="1" type="ORF">TBRA_LOCUS2395</name>
</gene>
<sequence>MAGHRYIPGTAPRYATNGQIFTDGRSRSQYSLRKRSDASARCLRQVSRLPLAWRRSYCSSVTSDIGHCRSILRINWATHRCTWHGPWPPATTKT</sequence>
<proteinExistence type="predicted"/>
<feature type="non-terminal residue" evidence="1">
    <location>
        <position position="94"/>
    </location>
</feature>
<evidence type="ECO:0000313" key="1">
    <source>
        <dbReference type="EMBL" id="CAB0030393.1"/>
    </source>
</evidence>
<name>A0A6H5HXC3_9HYME</name>
<accession>A0A6H5HXC3</accession>
<dbReference type="Proteomes" id="UP000479190">
    <property type="component" value="Unassembled WGS sequence"/>
</dbReference>